<keyword evidence="1" id="KW-0175">Coiled coil</keyword>
<dbReference type="Pfam" id="PF13476">
    <property type="entry name" value="AAA_23"/>
    <property type="match status" value="1"/>
</dbReference>
<feature type="coiled-coil region" evidence="1">
    <location>
        <begin position="532"/>
        <end position="559"/>
    </location>
</feature>
<evidence type="ECO:0000313" key="4">
    <source>
        <dbReference type="Proteomes" id="UP000238281"/>
    </source>
</evidence>
<protein>
    <recommendedName>
        <fullName evidence="2">Rad50/SbcC-type AAA domain-containing protein</fullName>
    </recommendedName>
</protein>
<evidence type="ECO:0000259" key="2">
    <source>
        <dbReference type="Pfam" id="PF13476"/>
    </source>
</evidence>
<dbReference type="SUPFAM" id="SSF52540">
    <property type="entry name" value="P-loop containing nucleoside triphosphate hydrolases"/>
    <property type="match status" value="1"/>
</dbReference>
<feature type="domain" description="Rad50/SbcC-type AAA" evidence="2">
    <location>
        <begin position="106"/>
        <end position="323"/>
    </location>
</feature>
<evidence type="ECO:0000313" key="3">
    <source>
        <dbReference type="EMBL" id="PRM93747.1"/>
    </source>
</evidence>
<dbReference type="GO" id="GO:0016887">
    <property type="term" value="F:ATP hydrolysis activity"/>
    <property type="evidence" value="ECO:0007669"/>
    <property type="project" value="InterPro"/>
</dbReference>
<feature type="coiled-coil region" evidence="1">
    <location>
        <begin position="289"/>
        <end position="323"/>
    </location>
</feature>
<gene>
    <name evidence="3" type="ORF">CJ673_08715</name>
</gene>
<dbReference type="InterPro" id="IPR027417">
    <property type="entry name" value="P-loop_NTPase"/>
</dbReference>
<comment type="caution">
    <text evidence="3">The sequence shown here is derived from an EMBL/GenBank/DDBJ whole genome shotgun (WGS) entry which is preliminary data.</text>
</comment>
<dbReference type="EMBL" id="NXGE01000006">
    <property type="protein sequence ID" value="PRM93747.1"/>
    <property type="molecule type" value="Genomic_DNA"/>
</dbReference>
<sequence>MLKHWSCLIVKLEMRKINMLENLIKRFIKTKLDDCTLEYYFILRIIFRHINSNEKNLSNFIKKAIEEKEFNINNLNNKLKVIRNKFSKLQIGLSDSTAKTYPKIKSIQIKDFRSFGHFNNEDKGVIFNFNKSKNILFAPNGGGKSSFCEALEYKLTNEIKESKRRGLTLSKYIKYHGQFKPEIELSYFEDFHIDENDKNKFKYAFIEKNRLNEFALLGSKDTGVDEKDILAILLDLEELDNFISKFVQPNSLKLEVYKSKSIEQRHDELKSELVKVLESIANNLEEIYKLNSQKKLLDIRRELKKYKEQKKLLSQKIGELNTKTINFHKEEDLCNLFSQIAQNLYKYNILSNELNRKKEQQDFIKLYEAVNSLSNILENSEKCPACDTPFPNVTINPLEKAKIEIEKLSDVASLTEEKNNLKETLEENFDNLKKFEILIKNNIIGNKELKDFKFDFIDIEDNNKLECLERKLESFKTTEYSKYFKIVKNISDELAKVSETINKIKLELDDIEFNETILNREKEKFKVLAKEISNSKSKKVEYTKELDKLKNDLTQEQNYNNFIDNSIEAYKLFKTDIENFKLSIEEERLSNIEKDTLNYYNLINKHDDKSEYLTKINFVKNPTKYNIEVEINNENKDAFNILSEGHLRSLGLAIILSLIKKLRIPFIIFDDVVNAIDSEHRANIIEMLYSEKALKDKQLIITTHDRLFWERFSQKANDPDKLTSYVLKYTNYGTVHIEYDIDFRKKIINSLNHFDIRQALIFCRIWFETEVIQYCIETKKEISGNFSNLEKGNLLKPSLEKIYRDIIFNEFGNNKNLKIIRDGLNWSIQNQEHHTFDENAYNVVHAKTSDEVKIIFEAINAFVFVLFQEREEKRIEQNIKLFVKQKKNKRKLIKKIGIPAEKIAIFRIEKDELAIQIKEEICNLKLYRKQVDV</sequence>
<dbReference type="Proteomes" id="UP000238281">
    <property type="component" value="Unassembled WGS sequence"/>
</dbReference>
<dbReference type="PANTHER" id="PTHR32114">
    <property type="entry name" value="ABC TRANSPORTER ABCH.3"/>
    <property type="match status" value="1"/>
</dbReference>
<organism evidence="3 4">
    <name type="scientific">Aliarcobacter cryaerophilus</name>
    <dbReference type="NCBI Taxonomy" id="28198"/>
    <lineage>
        <taxon>Bacteria</taxon>
        <taxon>Pseudomonadati</taxon>
        <taxon>Campylobacterota</taxon>
        <taxon>Epsilonproteobacteria</taxon>
        <taxon>Campylobacterales</taxon>
        <taxon>Arcobacteraceae</taxon>
        <taxon>Aliarcobacter</taxon>
    </lineage>
</organism>
<reference evidence="3 4" key="1">
    <citation type="submission" date="2017-09" db="EMBL/GenBank/DDBJ databases">
        <title>Reassesment of A. cryaerophilus.</title>
        <authorList>
            <person name="Perez-Cataluna A."/>
            <person name="Collado L."/>
            <person name="Salgado O."/>
            <person name="Lefinanco V."/>
            <person name="Figueras M.J."/>
        </authorList>
    </citation>
    <scope>NUCLEOTIDE SEQUENCE [LARGE SCALE GENOMIC DNA]</scope>
    <source>
        <strain evidence="3 4">LMG 10210</strain>
    </source>
</reference>
<proteinExistence type="predicted"/>
<name>A0A2S9T4I4_9BACT</name>
<dbReference type="InterPro" id="IPR038729">
    <property type="entry name" value="Rad50/SbcC_AAA"/>
</dbReference>
<dbReference type="PANTHER" id="PTHR32114:SF2">
    <property type="entry name" value="ABC TRANSPORTER ABCH.3"/>
    <property type="match status" value="1"/>
</dbReference>
<feature type="coiled-coil region" evidence="1">
    <location>
        <begin position="398"/>
        <end position="431"/>
    </location>
</feature>
<dbReference type="AlphaFoldDB" id="A0A2S9T4I4"/>
<evidence type="ECO:0000256" key="1">
    <source>
        <dbReference type="SAM" id="Coils"/>
    </source>
</evidence>
<dbReference type="Gene3D" id="3.40.50.300">
    <property type="entry name" value="P-loop containing nucleotide triphosphate hydrolases"/>
    <property type="match status" value="2"/>
</dbReference>
<dbReference type="GO" id="GO:0006302">
    <property type="term" value="P:double-strand break repair"/>
    <property type="evidence" value="ECO:0007669"/>
    <property type="project" value="InterPro"/>
</dbReference>
<accession>A0A2S9T4I4</accession>